<protein>
    <submittedName>
        <fullName evidence="1">Uncharacterized protein</fullName>
    </submittedName>
</protein>
<name>A0ABY7Z2J3_9HYPH</name>
<reference evidence="1 2" key="1">
    <citation type="submission" date="2023-02" db="EMBL/GenBank/DDBJ databases">
        <title>Devosia chondri sp. nov., isolated from the phycosphere of marine algae.</title>
        <authorList>
            <person name="Kim J.M."/>
            <person name="Lee J.K."/>
            <person name="Choi B.J."/>
            <person name="Bayburt H."/>
            <person name="Jeon C.O."/>
        </authorList>
    </citation>
    <scope>NUCLEOTIDE SEQUENCE [LARGE SCALE GENOMIC DNA]</scope>
    <source>
        <strain evidence="1 2">G2-5</strain>
    </source>
</reference>
<proteinExistence type="predicted"/>
<evidence type="ECO:0000313" key="2">
    <source>
        <dbReference type="Proteomes" id="UP001222118"/>
    </source>
</evidence>
<accession>A0ABY7Z2J3</accession>
<dbReference type="RefSeq" id="WP_282212827.1">
    <property type="nucleotide sequence ID" value="NZ_CP118247.1"/>
</dbReference>
<dbReference type="Proteomes" id="UP001222118">
    <property type="component" value="Chromosome"/>
</dbReference>
<dbReference type="EMBL" id="CP118247">
    <property type="protein sequence ID" value="WDR07314.1"/>
    <property type="molecule type" value="Genomic_DNA"/>
</dbReference>
<evidence type="ECO:0000313" key="1">
    <source>
        <dbReference type="EMBL" id="WDR07314.1"/>
    </source>
</evidence>
<organism evidence="1 2">
    <name type="scientific">Devosia rhodophyticola</name>
    <dbReference type="NCBI Taxonomy" id="3026423"/>
    <lineage>
        <taxon>Bacteria</taxon>
        <taxon>Pseudomonadati</taxon>
        <taxon>Pseudomonadota</taxon>
        <taxon>Alphaproteobacteria</taxon>
        <taxon>Hyphomicrobiales</taxon>
        <taxon>Devosiaceae</taxon>
        <taxon>Devosia</taxon>
    </lineage>
</organism>
<gene>
    <name evidence="1" type="ORF">PSQ90_07815</name>
</gene>
<sequence>MLDLAWSRAGVVMEAQKDPDAMNFVSSFVKIADLIYGAASESAIQVAALQSLRRAGKNLEADVLEANSIREDSNYTLSLLAIHQEKLSPTSDESESLGAIGGRRHLRFPVFSAEKDNPFPPDDPRHQRFLDGWAKAIDDAK</sequence>
<keyword evidence="2" id="KW-1185">Reference proteome</keyword>